<name>A0A2I8VLF3_9EURY</name>
<reference evidence="2 3" key="1">
    <citation type="submission" date="2018-01" db="EMBL/GenBank/DDBJ databases">
        <title>Complete genome sequence of Salinigranum rubrum GX10T, an extremely halophilic archaeon isolated from a marine solar saltern.</title>
        <authorList>
            <person name="Han S."/>
        </authorList>
    </citation>
    <scope>NUCLEOTIDE SEQUENCE [LARGE SCALE GENOMIC DNA]</scope>
    <source>
        <strain evidence="2 3">GX10</strain>
    </source>
</reference>
<keyword evidence="3" id="KW-1185">Reference proteome</keyword>
<proteinExistence type="predicted"/>
<evidence type="ECO:0008006" key="4">
    <source>
        <dbReference type="Google" id="ProtNLM"/>
    </source>
</evidence>
<dbReference type="KEGG" id="srub:C2R22_14800"/>
<accession>A0A2I8VLF3</accession>
<sequence length="89" mass="9357">MTSAGQRSGARAVEHAEDERSVHFLPDYTDANPYQARLAEALTDQGLHVKTSGGGGGPLPVLAAVLGDDVPDVVHVHFLHQFVVSPGTD</sequence>
<dbReference type="RefSeq" id="WP_103426445.1">
    <property type="nucleotide sequence ID" value="NZ_CP026309.1"/>
</dbReference>
<organism evidence="2 3">
    <name type="scientific">Salinigranum rubrum</name>
    <dbReference type="NCBI Taxonomy" id="755307"/>
    <lineage>
        <taxon>Archaea</taxon>
        <taxon>Methanobacteriati</taxon>
        <taxon>Methanobacteriota</taxon>
        <taxon>Stenosarchaea group</taxon>
        <taxon>Halobacteria</taxon>
        <taxon>Halobacteriales</taxon>
        <taxon>Haloferacaceae</taxon>
        <taxon>Salinigranum</taxon>
    </lineage>
</organism>
<protein>
    <recommendedName>
        <fullName evidence="4">Glycosyltransferase subfamily 4-like N-terminal domain-containing protein</fullName>
    </recommendedName>
</protein>
<gene>
    <name evidence="2" type="ORF">C2R22_14800</name>
</gene>
<evidence type="ECO:0000313" key="3">
    <source>
        <dbReference type="Proteomes" id="UP000236584"/>
    </source>
</evidence>
<dbReference type="GeneID" id="35593386"/>
<evidence type="ECO:0000256" key="1">
    <source>
        <dbReference type="SAM" id="MobiDB-lite"/>
    </source>
</evidence>
<evidence type="ECO:0000313" key="2">
    <source>
        <dbReference type="EMBL" id="AUV82756.1"/>
    </source>
</evidence>
<feature type="region of interest" description="Disordered" evidence="1">
    <location>
        <begin position="1"/>
        <end position="27"/>
    </location>
</feature>
<dbReference type="Proteomes" id="UP000236584">
    <property type="component" value="Chromosome"/>
</dbReference>
<dbReference type="EMBL" id="CP026309">
    <property type="protein sequence ID" value="AUV82756.1"/>
    <property type="molecule type" value="Genomic_DNA"/>
</dbReference>
<feature type="compositionally biased region" description="Basic and acidic residues" evidence="1">
    <location>
        <begin position="12"/>
        <end position="22"/>
    </location>
</feature>
<dbReference type="AlphaFoldDB" id="A0A2I8VLF3"/>